<keyword evidence="4 6" id="KW-1133">Transmembrane helix</keyword>
<evidence type="ECO:0000256" key="3">
    <source>
        <dbReference type="ARBA" id="ARBA00022824"/>
    </source>
</evidence>
<evidence type="ECO:0000256" key="2">
    <source>
        <dbReference type="ARBA" id="ARBA00022692"/>
    </source>
</evidence>
<name>A0AAW2ZQ26_9EUKA</name>
<keyword evidence="5 6" id="KW-0472">Membrane</keyword>
<comment type="subcellular location">
    <subcellularLocation>
        <location evidence="1">Endoplasmic reticulum membrane</location>
        <topology evidence="1">Multi-pass membrane protein</topology>
    </subcellularLocation>
</comment>
<evidence type="ECO:0000313" key="7">
    <source>
        <dbReference type="EMBL" id="KAL0490905.1"/>
    </source>
</evidence>
<dbReference type="Proteomes" id="UP001431209">
    <property type="component" value="Unassembled WGS sequence"/>
</dbReference>
<evidence type="ECO:0000256" key="5">
    <source>
        <dbReference type="ARBA" id="ARBA00023136"/>
    </source>
</evidence>
<evidence type="ECO:0000256" key="1">
    <source>
        <dbReference type="ARBA" id="ARBA00004477"/>
    </source>
</evidence>
<keyword evidence="3" id="KW-0256">Endoplasmic reticulum</keyword>
<comment type="caution">
    <text evidence="7">The sequence shown here is derived from an EMBL/GenBank/DDBJ whole genome shotgun (WGS) entry which is preliminary data.</text>
</comment>
<feature type="transmembrane region" description="Helical" evidence="6">
    <location>
        <begin position="159"/>
        <end position="181"/>
    </location>
</feature>
<reference evidence="7 8" key="1">
    <citation type="submission" date="2024-03" db="EMBL/GenBank/DDBJ databases">
        <title>The Acrasis kona genome and developmental transcriptomes reveal deep origins of eukaryotic multicellular pathways.</title>
        <authorList>
            <person name="Sheikh S."/>
            <person name="Fu C.-J."/>
            <person name="Brown M.W."/>
            <person name="Baldauf S.L."/>
        </authorList>
    </citation>
    <scope>NUCLEOTIDE SEQUENCE [LARGE SCALE GENOMIC DNA]</scope>
    <source>
        <strain evidence="7 8">ATCC MYA-3509</strain>
    </source>
</reference>
<dbReference type="GO" id="GO:0005789">
    <property type="term" value="C:endoplasmic reticulum membrane"/>
    <property type="evidence" value="ECO:0007669"/>
    <property type="project" value="UniProtKB-SubCell"/>
</dbReference>
<dbReference type="AlphaFoldDB" id="A0AAW2ZQ26"/>
<dbReference type="PANTHER" id="PTHR31394">
    <property type="entry name" value="TRANSMEMBRANE PROTEIN 199"/>
    <property type="match status" value="1"/>
</dbReference>
<keyword evidence="8" id="KW-1185">Reference proteome</keyword>
<dbReference type="PANTHER" id="PTHR31394:SF1">
    <property type="entry name" value="TRANSMEMBRANE PROTEIN 199"/>
    <property type="match status" value="1"/>
</dbReference>
<dbReference type="EMBL" id="JAOPGA020001734">
    <property type="protein sequence ID" value="KAL0490905.1"/>
    <property type="molecule type" value="Genomic_DNA"/>
</dbReference>
<organism evidence="7 8">
    <name type="scientific">Acrasis kona</name>
    <dbReference type="NCBI Taxonomy" id="1008807"/>
    <lineage>
        <taxon>Eukaryota</taxon>
        <taxon>Discoba</taxon>
        <taxon>Heterolobosea</taxon>
        <taxon>Tetramitia</taxon>
        <taxon>Eutetramitia</taxon>
        <taxon>Acrasidae</taxon>
        <taxon>Acrasis</taxon>
    </lineage>
</organism>
<feature type="transmembrane region" description="Helical" evidence="6">
    <location>
        <begin position="128"/>
        <end position="147"/>
    </location>
</feature>
<keyword evidence="2 6" id="KW-0812">Transmembrane</keyword>
<gene>
    <name evidence="7" type="ORF">AKO1_009817</name>
</gene>
<evidence type="ECO:0000256" key="6">
    <source>
        <dbReference type="SAM" id="Phobius"/>
    </source>
</evidence>
<dbReference type="GO" id="GO:0070072">
    <property type="term" value="P:vacuolar proton-transporting V-type ATPase complex assembly"/>
    <property type="evidence" value="ECO:0007669"/>
    <property type="project" value="InterPro"/>
</dbReference>
<protein>
    <submittedName>
        <fullName evidence="7">2 TM domain-containing transmembrane protein</fullName>
    </submittedName>
</protein>
<evidence type="ECO:0000313" key="8">
    <source>
        <dbReference type="Proteomes" id="UP001431209"/>
    </source>
</evidence>
<sequence>MFLKRTPLLHDLINDTHKYISDIDKDIIIFLNTEEEGIPFDVVKRCIRIYNDNSEQKRYFQDVIKGSDVYFKPEAPKKKTAIAEARLAVLRKKLADLEYADSIKNLTVGARGELNRDPFSSYKGQMGVGLDLIVTLFTFFVLFYWLASFTYPGVENTSFHLISGLLGLVLGLIIDAVLIVIRSDHHEEKKKRGNDRAEATLSLVGKTSYNTESVTKFIQERDRLEKQSKSETNKEK</sequence>
<evidence type="ECO:0000256" key="4">
    <source>
        <dbReference type="ARBA" id="ARBA00022989"/>
    </source>
</evidence>
<dbReference type="InterPro" id="IPR021013">
    <property type="entry name" value="ATPase_Vma12"/>
</dbReference>
<proteinExistence type="predicted"/>
<accession>A0AAW2ZQ26</accession>